<evidence type="ECO:0000313" key="1">
    <source>
        <dbReference type="EMBL" id="ADE10043.1"/>
    </source>
</evidence>
<name>D5KXZ8_9TREE</name>
<sequence>MEISCCAPRLEQPAKGERTRMHGIYTWVLRRIIARREIDTRSVIGIGQHENLEPCRLSPTSCASFRPRTMSPEETTAAARSIYSCSAESLSSTRRLGGRYRRSFSIPELRCTRHPMILLMMSRPGLTSSADVPSSSCRSIDSRAPDVPARIRTYPTHTPLLGPCQ</sequence>
<protein>
    <submittedName>
        <fullName evidence="1">Uncharacterized protein</fullName>
    </submittedName>
</protein>
<accession>D5KXZ8</accession>
<proteinExistence type="evidence at transcript level"/>
<reference evidence="1" key="1">
    <citation type="submission" date="2010-02" db="EMBL/GenBank/DDBJ databases">
        <authorList>
            <person name="Xie B."/>
            <person name="Huang X."/>
            <person name="Deng Y."/>
        </authorList>
    </citation>
    <scope>NUCLEOTIDE SEQUENCE</scope>
</reference>
<organism evidence="1">
    <name type="scientific">Tremella fuciformis</name>
    <dbReference type="NCBI Taxonomy" id="64657"/>
    <lineage>
        <taxon>Eukaryota</taxon>
        <taxon>Fungi</taxon>
        <taxon>Dikarya</taxon>
        <taxon>Basidiomycota</taxon>
        <taxon>Agaricomycotina</taxon>
        <taxon>Tremellomycetes</taxon>
        <taxon>Tremellales</taxon>
        <taxon>Tremellaceae</taxon>
        <taxon>Tremella</taxon>
    </lineage>
</organism>
<dbReference type="AlphaFoldDB" id="D5KXZ8"/>
<dbReference type="EMBL" id="GU723598">
    <property type="protein sequence ID" value="ADE10043.1"/>
    <property type="molecule type" value="mRNA"/>
</dbReference>